<keyword evidence="6" id="KW-0325">Glycoprotein</keyword>
<evidence type="ECO:0000256" key="4">
    <source>
        <dbReference type="ARBA" id="ARBA00022525"/>
    </source>
</evidence>
<dbReference type="PANTHER" id="PTHR15151">
    <property type="entry name" value="PROTEIN EIGER"/>
    <property type="match status" value="1"/>
</dbReference>
<dbReference type="Proteomes" id="UP000502823">
    <property type="component" value="Unassembled WGS sequence"/>
</dbReference>
<evidence type="ECO:0000256" key="2">
    <source>
        <dbReference type="ARBA" id="ARBA00008670"/>
    </source>
</evidence>
<dbReference type="InterPro" id="IPR051748">
    <property type="entry name" value="TNF_Ligand_Superfamily"/>
</dbReference>
<dbReference type="InterPro" id="IPR008983">
    <property type="entry name" value="Tumour_necrosis_fac-like_dom"/>
</dbReference>
<keyword evidence="4" id="KW-0964">Secreted</keyword>
<dbReference type="InParanoid" id="A0A6L2Q2Z3"/>
<dbReference type="PROSITE" id="PS00251">
    <property type="entry name" value="THD_1"/>
    <property type="match status" value="1"/>
</dbReference>
<evidence type="ECO:0000259" key="8">
    <source>
        <dbReference type="PROSITE" id="PS50049"/>
    </source>
</evidence>
<dbReference type="PANTHER" id="PTHR15151:SF24">
    <property type="entry name" value="A PROLIFERATION-INDUCING LIGAND-LIKE PROTEIN-RELATED"/>
    <property type="match status" value="1"/>
</dbReference>
<dbReference type="SUPFAM" id="SSF49842">
    <property type="entry name" value="TNF-like"/>
    <property type="match status" value="1"/>
</dbReference>
<dbReference type="GO" id="GO:0005164">
    <property type="term" value="F:tumor necrosis factor receptor binding"/>
    <property type="evidence" value="ECO:0007669"/>
    <property type="project" value="InterPro"/>
</dbReference>
<feature type="non-terminal residue" evidence="9">
    <location>
        <position position="1"/>
    </location>
</feature>
<keyword evidence="3" id="KW-0202">Cytokine</keyword>
<dbReference type="Pfam" id="PF00229">
    <property type="entry name" value="TNF"/>
    <property type="match status" value="1"/>
</dbReference>
<dbReference type="InterPro" id="IPR006052">
    <property type="entry name" value="TNF_dom"/>
</dbReference>
<dbReference type="AlphaFoldDB" id="A0A6L2Q2Z3"/>
<accession>A0A6L2Q2Z3</accession>
<dbReference type="GO" id="GO:0005615">
    <property type="term" value="C:extracellular space"/>
    <property type="evidence" value="ECO:0007669"/>
    <property type="project" value="UniProtKB-KW"/>
</dbReference>
<evidence type="ECO:0000313" key="10">
    <source>
        <dbReference type="Proteomes" id="UP000502823"/>
    </source>
</evidence>
<feature type="compositionally biased region" description="Polar residues" evidence="7">
    <location>
        <begin position="189"/>
        <end position="198"/>
    </location>
</feature>
<keyword evidence="10" id="KW-1185">Reference proteome</keyword>
<feature type="compositionally biased region" description="Basic and acidic residues" evidence="7">
    <location>
        <begin position="42"/>
        <end position="64"/>
    </location>
</feature>
<feature type="compositionally biased region" description="Basic residues" evidence="7">
    <location>
        <begin position="255"/>
        <end position="265"/>
    </location>
</feature>
<comment type="subcellular location">
    <subcellularLocation>
        <location evidence="1">Secreted</location>
    </subcellularLocation>
</comment>
<dbReference type="Gene3D" id="2.60.120.40">
    <property type="match status" value="1"/>
</dbReference>
<dbReference type="GO" id="GO:0006955">
    <property type="term" value="P:immune response"/>
    <property type="evidence" value="ECO:0007669"/>
    <property type="project" value="InterPro"/>
</dbReference>
<feature type="region of interest" description="Disordered" evidence="7">
    <location>
        <begin position="232"/>
        <end position="267"/>
    </location>
</feature>
<sequence length="443" mass="49778">VYAEEAASEEDHDEDDCDGDDYDVDYSSEERTPSRLAHGKKQQVDKTTGERVKHSHDKMGHHADLSAGSVERSKREIQSSVLPVISESYSADYKHNNTNSEGLRLYESLVSSGGKNEPKDTSLDWSSTENPIKNYHRVSPLWTPKSQQKKYVGSSPQYSDAPVYRRHRDQSQQTTTSAPAPIISRVSRVMQTDSSDSLLHQPPPPAPFTMHPQHHKLPDGETVVRVYQEQRASQGATVSGPGDKITVGGQEGKPRMRRKKPRPQRKNLAQVEGLDDHPVRPGRLIVAAHYDGDTSNYKLGHTHYQGNGRLRHPDGKFTDWTASSWMQQLGMNRFFQLHEGIVTVKDSGIYYLYAQIYYVDEHDVNGFRVYLNDTPVLHCTTMTVHSSGEQKRAKSNTCHTSAAVYIATGDKISVRDVDGLRYSLFEPAKSFFGLIKLGDARIK</sequence>
<dbReference type="InterPro" id="IPR021184">
    <property type="entry name" value="TNF_CS"/>
</dbReference>
<evidence type="ECO:0000256" key="1">
    <source>
        <dbReference type="ARBA" id="ARBA00004613"/>
    </source>
</evidence>
<evidence type="ECO:0000256" key="6">
    <source>
        <dbReference type="ARBA" id="ARBA00023180"/>
    </source>
</evidence>
<feature type="region of interest" description="Disordered" evidence="7">
    <location>
        <begin position="109"/>
        <end position="214"/>
    </location>
</feature>
<evidence type="ECO:0000256" key="3">
    <source>
        <dbReference type="ARBA" id="ARBA00022514"/>
    </source>
</evidence>
<dbReference type="EMBL" id="BLKM01000887">
    <property type="protein sequence ID" value="GFG39251.1"/>
    <property type="molecule type" value="Genomic_DNA"/>
</dbReference>
<protein>
    <recommendedName>
        <fullName evidence="8">THD domain-containing protein</fullName>
    </recommendedName>
</protein>
<name>A0A6L2Q2Z3_COPFO</name>
<dbReference type="PROSITE" id="PS50049">
    <property type="entry name" value="THD_2"/>
    <property type="match status" value="1"/>
</dbReference>
<proteinExistence type="inferred from homology"/>
<evidence type="ECO:0000256" key="7">
    <source>
        <dbReference type="SAM" id="MobiDB-lite"/>
    </source>
</evidence>
<dbReference type="OrthoDB" id="6159739at2759"/>
<comment type="similarity">
    <text evidence="2">Belongs to the tumor necrosis factor family.</text>
</comment>
<gene>
    <name evidence="9" type="ORF">Cfor_00727</name>
</gene>
<dbReference type="GO" id="GO:0016020">
    <property type="term" value="C:membrane"/>
    <property type="evidence" value="ECO:0007669"/>
    <property type="project" value="InterPro"/>
</dbReference>
<feature type="compositionally biased region" description="Acidic residues" evidence="7">
    <location>
        <begin position="1"/>
        <end position="27"/>
    </location>
</feature>
<feature type="region of interest" description="Disordered" evidence="7">
    <location>
        <begin position="1"/>
        <end position="76"/>
    </location>
</feature>
<keyword evidence="5" id="KW-1015">Disulfide bond</keyword>
<reference evidence="10" key="1">
    <citation type="submission" date="2020-01" db="EMBL/GenBank/DDBJ databases">
        <title>Draft genome sequence of the Termite Coptotermes fromosanus.</title>
        <authorList>
            <person name="Itakura S."/>
            <person name="Yosikawa Y."/>
            <person name="Umezawa K."/>
        </authorList>
    </citation>
    <scope>NUCLEOTIDE SEQUENCE [LARGE SCALE GENOMIC DNA]</scope>
</reference>
<evidence type="ECO:0000256" key="5">
    <source>
        <dbReference type="ARBA" id="ARBA00023157"/>
    </source>
</evidence>
<evidence type="ECO:0000313" key="9">
    <source>
        <dbReference type="EMBL" id="GFG39251.1"/>
    </source>
</evidence>
<organism evidence="9 10">
    <name type="scientific">Coptotermes formosanus</name>
    <name type="common">Formosan subterranean termite</name>
    <dbReference type="NCBI Taxonomy" id="36987"/>
    <lineage>
        <taxon>Eukaryota</taxon>
        <taxon>Metazoa</taxon>
        <taxon>Ecdysozoa</taxon>
        <taxon>Arthropoda</taxon>
        <taxon>Hexapoda</taxon>
        <taxon>Insecta</taxon>
        <taxon>Pterygota</taxon>
        <taxon>Neoptera</taxon>
        <taxon>Polyneoptera</taxon>
        <taxon>Dictyoptera</taxon>
        <taxon>Blattodea</taxon>
        <taxon>Blattoidea</taxon>
        <taxon>Termitoidae</taxon>
        <taxon>Rhinotermitidae</taxon>
        <taxon>Coptotermes</taxon>
    </lineage>
</organism>
<comment type="caution">
    <text evidence="9">The sequence shown here is derived from an EMBL/GenBank/DDBJ whole genome shotgun (WGS) entry which is preliminary data.</text>
</comment>
<feature type="domain" description="THD" evidence="8">
    <location>
        <begin position="286"/>
        <end position="437"/>
    </location>
</feature>
<dbReference type="GO" id="GO:0005125">
    <property type="term" value="F:cytokine activity"/>
    <property type="evidence" value="ECO:0007669"/>
    <property type="project" value="UniProtKB-KW"/>
</dbReference>